<accession>A0ABY2FI86</accession>
<feature type="transmembrane region" description="Helical" evidence="1">
    <location>
        <begin position="97"/>
        <end position="115"/>
    </location>
</feature>
<organism evidence="2 3">
    <name type="scientific">Kribbella pratensis</name>
    <dbReference type="NCBI Taxonomy" id="2512112"/>
    <lineage>
        <taxon>Bacteria</taxon>
        <taxon>Bacillati</taxon>
        <taxon>Actinomycetota</taxon>
        <taxon>Actinomycetes</taxon>
        <taxon>Propionibacteriales</taxon>
        <taxon>Kribbellaceae</taxon>
        <taxon>Kribbella</taxon>
    </lineage>
</organism>
<gene>
    <name evidence="2" type="ORF">EV137_0085</name>
</gene>
<sequence length="206" mass="22144">MTDVAWPLRRSAPRNPWFRQDPSVALVVAAGLYVVVLLLTLFAGTPGDDYFLLYVFPVALIAMTFGLRAGALAGMSAVAFVVVWVVVRDISFSTAGWAARVAPLLVLGLLLGMAADRLRWAEAERLRLEAAALLHREAIEINDSLVQGMAAARWSLQAGEVGVGVRILDGTIDSAQELVSDLIRRAGMGRRSEPLDGSAARRPPVP</sequence>
<reference evidence="2 3" key="1">
    <citation type="submission" date="2019-03" db="EMBL/GenBank/DDBJ databases">
        <title>Genomic Encyclopedia of Type Strains, Phase III (KMG-III): the genomes of soil and plant-associated and newly described type strains.</title>
        <authorList>
            <person name="Whitman W."/>
        </authorList>
    </citation>
    <scope>NUCLEOTIDE SEQUENCE [LARGE SCALE GENOMIC DNA]</scope>
    <source>
        <strain evidence="2 3">VKMAc-2574</strain>
    </source>
</reference>
<keyword evidence="1" id="KW-1133">Transmembrane helix</keyword>
<evidence type="ECO:0000313" key="3">
    <source>
        <dbReference type="Proteomes" id="UP000295060"/>
    </source>
</evidence>
<feature type="transmembrane region" description="Helical" evidence="1">
    <location>
        <begin position="72"/>
        <end position="91"/>
    </location>
</feature>
<dbReference type="Proteomes" id="UP000295060">
    <property type="component" value="Unassembled WGS sequence"/>
</dbReference>
<keyword evidence="3" id="KW-1185">Reference proteome</keyword>
<comment type="caution">
    <text evidence="2">The sequence shown here is derived from an EMBL/GenBank/DDBJ whole genome shotgun (WGS) entry which is preliminary data.</text>
</comment>
<evidence type="ECO:0008006" key="4">
    <source>
        <dbReference type="Google" id="ProtNLM"/>
    </source>
</evidence>
<name>A0ABY2FI86_9ACTN</name>
<dbReference type="RefSeq" id="WP_134125716.1">
    <property type="nucleotide sequence ID" value="NZ_SODU01000001.1"/>
</dbReference>
<dbReference type="EMBL" id="SODU01000001">
    <property type="protein sequence ID" value="TDW92825.1"/>
    <property type="molecule type" value="Genomic_DNA"/>
</dbReference>
<protein>
    <recommendedName>
        <fullName evidence="4">Histidine kinase</fullName>
    </recommendedName>
</protein>
<evidence type="ECO:0000256" key="1">
    <source>
        <dbReference type="SAM" id="Phobius"/>
    </source>
</evidence>
<evidence type="ECO:0000313" key="2">
    <source>
        <dbReference type="EMBL" id="TDW92825.1"/>
    </source>
</evidence>
<keyword evidence="1" id="KW-0472">Membrane</keyword>
<keyword evidence="1" id="KW-0812">Transmembrane</keyword>
<feature type="transmembrane region" description="Helical" evidence="1">
    <location>
        <begin position="24"/>
        <end position="44"/>
    </location>
</feature>
<proteinExistence type="predicted"/>